<keyword evidence="3 5" id="KW-0285">Flavoprotein</keyword>
<dbReference type="InterPro" id="IPR009100">
    <property type="entry name" value="AcylCoA_DH/oxidase_NM_dom_sf"/>
</dbReference>
<dbReference type="InterPro" id="IPR013786">
    <property type="entry name" value="AcylCoA_DH/ox_N"/>
</dbReference>
<evidence type="ECO:0000259" key="8">
    <source>
        <dbReference type="Pfam" id="PF02771"/>
    </source>
</evidence>
<proteinExistence type="inferred from homology"/>
<organism evidence="9 10">
    <name type="scientific">Adlercreutzia wanghongyangiae</name>
    <dbReference type="NCBI Taxonomy" id="3111451"/>
    <lineage>
        <taxon>Bacteria</taxon>
        <taxon>Bacillati</taxon>
        <taxon>Actinomycetota</taxon>
        <taxon>Coriobacteriia</taxon>
        <taxon>Eggerthellales</taxon>
        <taxon>Eggerthellaceae</taxon>
        <taxon>Adlercreutzia</taxon>
    </lineage>
</organism>
<evidence type="ECO:0000256" key="3">
    <source>
        <dbReference type="ARBA" id="ARBA00022630"/>
    </source>
</evidence>
<dbReference type="SUPFAM" id="SSF47203">
    <property type="entry name" value="Acyl-CoA dehydrogenase C-terminal domain-like"/>
    <property type="match status" value="1"/>
</dbReference>
<dbReference type="InterPro" id="IPR046373">
    <property type="entry name" value="Acyl-CoA_Oxase/DH_mid-dom_sf"/>
</dbReference>
<keyword evidence="5 9" id="KW-0560">Oxidoreductase</keyword>
<dbReference type="SUPFAM" id="SSF56645">
    <property type="entry name" value="Acyl-CoA dehydrogenase NM domain-like"/>
    <property type="match status" value="1"/>
</dbReference>
<gene>
    <name evidence="9" type="ORF">VIN30_00020</name>
</gene>
<comment type="similarity">
    <text evidence="2 5">Belongs to the acyl-CoA dehydrogenase family.</text>
</comment>
<accession>A0ABU6IEH5</accession>
<dbReference type="Gene3D" id="1.20.140.10">
    <property type="entry name" value="Butyryl-CoA Dehydrogenase, subunit A, domain 3"/>
    <property type="match status" value="1"/>
</dbReference>
<comment type="caution">
    <text evidence="9">The sequence shown here is derived from an EMBL/GenBank/DDBJ whole genome shotgun (WGS) entry which is preliminary data.</text>
</comment>
<feature type="domain" description="Acyl-CoA oxidase/dehydrogenase middle" evidence="7">
    <location>
        <begin position="120"/>
        <end position="209"/>
    </location>
</feature>
<dbReference type="InterPro" id="IPR006091">
    <property type="entry name" value="Acyl-CoA_Oxase/DH_mid-dom"/>
</dbReference>
<dbReference type="GO" id="GO:0016491">
    <property type="term" value="F:oxidoreductase activity"/>
    <property type="evidence" value="ECO:0007669"/>
    <property type="project" value="UniProtKB-KW"/>
</dbReference>
<comment type="cofactor">
    <cofactor evidence="1 5">
        <name>FAD</name>
        <dbReference type="ChEBI" id="CHEBI:57692"/>
    </cofactor>
</comment>
<evidence type="ECO:0000259" key="6">
    <source>
        <dbReference type="Pfam" id="PF00441"/>
    </source>
</evidence>
<dbReference type="Gene3D" id="2.40.110.10">
    <property type="entry name" value="Butyryl-CoA Dehydrogenase, subunit A, domain 2"/>
    <property type="match status" value="1"/>
</dbReference>
<dbReference type="Pfam" id="PF02771">
    <property type="entry name" value="Acyl-CoA_dh_N"/>
    <property type="match status" value="1"/>
</dbReference>
<dbReference type="RefSeq" id="WP_338208239.1">
    <property type="nucleotide sequence ID" value="NZ_JAYMFF010000001.1"/>
</dbReference>
<protein>
    <submittedName>
        <fullName evidence="9">Acyl-CoA dehydrogenase family protein</fullName>
        <ecNumber evidence="9">1.-.-.-</ecNumber>
    </submittedName>
</protein>
<evidence type="ECO:0000256" key="5">
    <source>
        <dbReference type="RuleBase" id="RU362125"/>
    </source>
</evidence>
<dbReference type="Proteomes" id="UP001349994">
    <property type="component" value="Unassembled WGS sequence"/>
</dbReference>
<dbReference type="CDD" id="cd00567">
    <property type="entry name" value="ACAD"/>
    <property type="match status" value="1"/>
</dbReference>
<evidence type="ECO:0000256" key="2">
    <source>
        <dbReference type="ARBA" id="ARBA00009347"/>
    </source>
</evidence>
<sequence length="374" mass="40890">MLFTEEQLLLQQTAREFAENEIRPRIADIIENEGFIPGDIYRRMGELGFFGLMVKKEYGGSDMGMTEVCIVTEELSKVAPTLGLILMCVAPGLPGIQDVPAIRDKYLAGCLSGELVFDGAVTAPEGHTNMAEWQVMAKKVDGGYLLNGTKLFVTNAAAVDVHQVYALDEDRHMRIFTIPGDAPGFNHDAHEIKFGMKGSGGGTCVYKDVFCPDDMVLDGEVGEGEFYNNIWLVCSAISLGAMEGAFDQAVAYAKTRTFDFKPVASIQAQAQRIAKMKCAILACRSLVFDAADDYSHAETLSDAYLKSQAAKAYVPTVAFDVTRECMKLHGGLGYSDVHVYHYFADAVAGAIMDQTTEFLLESIAHMIDLADELY</sequence>
<feature type="domain" description="Acyl-CoA dehydrogenase/oxidase C-terminal" evidence="6">
    <location>
        <begin position="233"/>
        <end position="365"/>
    </location>
</feature>
<evidence type="ECO:0000259" key="7">
    <source>
        <dbReference type="Pfam" id="PF02770"/>
    </source>
</evidence>
<dbReference type="EC" id="1.-.-.-" evidence="9"/>
<dbReference type="PIRSF" id="PIRSF016578">
    <property type="entry name" value="HsaA"/>
    <property type="match status" value="1"/>
</dbReference>
<dbReference type="InterPro" id="IPR009075">
    <property type="entry name" value="AcylCo_DH/oxidase_C"/>
</dbReference>
<keyword evidence="10" id="KW-1185">Reference proteome</keyword>
<evidence type="ECO:0000256" key="4">
    <source>
        <dbReference type="ARBA" id="ARBA00022827"/>
    </source>
</evidence>
<name>A0ABU6IEH5_9ACTN</name>
<reference evidence="9 10" key="1">
    <citation type="submission" date="2024-01" db="EMBL/GenBank/DDBJ databases">
        <title>novel species in genus Adlercreutzia.</title>
        <authorList>
            <person name="Liu X."/>
        </authorList>
    </citation>
    <scope>NUCLEOTIDE SEQUENCE [LARGE SCALE GENOMIC DNA]</scope>
    <source>
        <strain evidence="9 10">R7</strain>
    </source>
</reference>
<dbReference type="Pfam" id="PF00441">
    <property type="entry name" value="Acyl-CoA_dh_1"/>
    <property type="match status" value="1"/>
</dbReference>
<feature type="domain" description="Acyl-CoA dehydrogenase/oxidase N-terminal" evidence="8">
    <location>
        <begin position="4"/>
        <end position="114"/>
    </location>
</feature>
<dbReference type="PANTHER" id="PTHR43884">
    <property type="entry name" value="ACYL-COA DEHYDROGENASE"/>
    <property type="match status" value="1"/>
</dbReference>
<evidence type="ECO:0000313" key="10">
    <source>
        <dbReference type="Proteomes" id="UP001349994"/>
    </source>
</evidence>
<dbReference type="Gene3D" id="1.10.540.10">
    <property type="entry name" value="Acyl-CoA dehydrogenase/oxidase, N-terminal domain"/>
    <property type="match status" value="1"/>
</dbReference>
<dbReference type="InterPro" id="IPR037069">
    <property type="entry name" value="AcylCoA_DH/ox_N_sf"/>
</dbReference>
<dbReference type="PANTHER" id="PTHR43884:SF12">
    <property type="entry name" value="ISOVALERYL-COA DEHYDROGENASE, MITOCHONDRIAL-RELATED"/>
    <property type="match status" value="1"/>
</dbReference>
<dbReference type="InterPro" id="IPR036250">
    <property type="entry name" value="AcylCo_DH-like_C"/>
</dbReference>
<keyword evidence="4 5" id="KW-0274">FAD</keyword>
<evidence type="ECO:0000256" key="1">
    <source>
        <dbReference type="ARBA" id="ARBA00001974"/>
    </source>
</evidence>
<evidence type="ECO:0000313" key="9">
    <source>
        <dbReference type="EMBL" id="MEC4174836.1"/>
    </source>
</evidence>
<dbReference type="Pfam" id="PF02770">
    <property type="entry name" value="Acyl-CoA_dh_M"/>
    <property type="match status" value="1"/>
</dbReference>
<dbReference type="EMBL" id="JAYMFF010000001">
    <property type="protein sequence ID" value="MEC4174836.1"/>
    <property type="molecule type" value="Genomic_DNA"/>
</dbReference>